<accession>A0A6J4P762</accession>
<feature type="non-terminal residue" evidence="2">
    <location>
        <position position="1"/>
    </location>
</feature>
<dbReference type="AlphaFoldDB" id="A0A6J4P762"/>
<dbReference type="EMBL" id="CADCVA010000083">
    <property type="protein sequence ID" value="CAA9408197.1"/>
    <property type="molecule type" value="Genomic_DNA"/>
</dbReference>
<reference evidence="2" key="1">
    <citation type="submission" date="2020-02" db="EMBL/GenBank/DDBJ databases">
        <authorList>
            <person name="Meier V. D."/>
        </authorList>
    </citation>
    <scope>NUCLEOTIDE SEQUENCE</scope>
    <source>
        <strain evidence="2">AVDCRST_MAG82</strain>
    </source>
</reference>
<feature type="region of interest" description="Disordered" evidence="1">
    <location>
        <begin position="1"/>
        <end position="52"/>
    </location>
</feature>
<evidence type="ECO:0000256" key="1">
    <source>
        <dbReference type="SAM" id="MobiDB-lite"/>
    </source>
</evidence>
<proteinExistence type="predicted"/>
<gene>
    <name evidence="2" type="ORF">AVDCRST_MAG82-621</name>
</gene>
<evidence type="ECO:0000313" key="2">
    <source>
        <dbReference type="EMBL" id="CAA9408197.1"/>
    </source>
</evidence>
<organism evidence="2">
    <name type="scientific">uncultured Rubrobacteraceae bacterium</name>
    <dbReference type="NCBI Taxonomy" id="349277"/>
    <lineage>
        <taxon>Bacteria</taxon>
        <taxon>Bacillati</taxon>
        <taxon>Actinomycetota</taxon>
        <taxon>Rubrobacteria</taxon>
        <taxon>Rubrobacterales</taxon>
        <taxon>Rubrobacteraceae</taxon>
        <taxon>environmental samples</taxon>
    </lineage>
</organism>
<name>A0A6J4P762_9ACTN</name>
<sequence length="52" mass="5670">GGRRTPGRGLPRRPGCADRGLYPRAPRRRPPPAAPGRWRLRAVGEARGLSTL</sequence>
<protein>
    <submittedName>
        <fullName evidence="2">Uncharacterized protein</fullName>
    </submittedName>
</protein>
<feature type="non-terminal residue" evidence="2">
    <location>
        <position position="52"/>
    </location>
</feature>